<protein>
    <recommendedName>
        <fullName evidence="1">Endonuclease/exonuclease/phosphatase domain-containing protein</fullName>
    </recommendedName>
</protein>
<keyword evidence="3" id="KW-1185">Reference proteome</keyword>
<name>A0AAN7J106_QUERU</name>
<reference evidence="2 3" key="1">
    <citation type="journal article" date="2023" name="G3 (Bethesda)">
        <title>A haplotype-resolved chromosome-scale genome for Quercus rubra L. provides insights into the genetics of adaptive traits for red oak species.</title>
        <authorList>
            <person name="Kapoor B."/>
            <person name="Jenkins J."/>
            <person name="Schmutz J."/>
            <person name="Zhebentyayeva T."/>
            <person name="Kuelheim C."/>
            <person name="Coggeshall M."/>
            <person name="Heim C."/>
            <person name="Lasky J.R."/>
            <person name="Leites L."/>
            <person name="Islam-Faridi N."/>
            <person name="Romero-Severson J."/>
            <person name="DeLeo V.L."/>
            <person name="Lucas S.M."/>
            <person name="Lazic D."/>
            <person name="Gailing O."/>
            <person name="Carlson J."/>
            <person name="Staton M."/>
        </authorList>
    </citation>
    <scope>NUCLEOTIDE SEQUENCE [LARGE SCALE GENOMIC DNA]</scope>
    <source>
        <strain evidence="2">Pseudo-F2</strain>
    </source>
</reference>
<feature type="domain" description="Endonuclease/exonuclease/phosphatase" evidence="1">
    <location>
        <begin position="4"/>
        <end position="185"/>
    </location>
</feature>
<dbReference type="Pfam" id="PF03372">
    <property type="entry name" value="Exo_endo_phos"/>
    <property type="match status" value="1"/>
</dbReference>
<dbReference type="EMBL" id="JAXUIC010000004">
    <property type="protein sequence ID" value="KAK4593620.1"/>
    <property type="molecule type" value="Genomic_DNA"/>
</dbReference>
<evidence type="ECO:0000259" key="1">
    <source>
        <dbReference type="Pfam" id="PF03372"/>
    </source>
</evidence>
<dbReference type="InterPro" id="IPR005135">
    <property type="entry name" value="Endo/exonuclease/phosphatase"/>
</dbReference>
<dbReference type="PANTHER" id="PTHR33710:SF71">
    <property type="entry name" value="ENDONUCLEASE_EXONUCLEASE_PHOSPHATASE DOMAIN-CONTAINING PROTEIN"/>
    <property type="match status" value="1"/>
</dbReference>
<gene>
    <name evidence="2" type="ORF">RGQ29_017644</name>
</gene>
<dbReference type="InterPro" id="IPR036691">
    <property type="entry name" value="Endo/exonu/phosph_ase_sf"/>
</dbReference>
<organism evidence="2 3">
    <name type="scientific">Quercus rubra</name>
    <name type="common">Northern red oak</name>
    <name type="synonym">Quercus borealis</name>
    <dbReference type="NCBI Taxonomy" id="3512"/>
    <lineage>
        <taxon>Eukaryota</taxon>
        <taxon>Viridiplantae</taxon>
        <taxon>Streptophyta</taxon>
        <taxon>Embryophyta</taxon>
        <taxon>Tracheophyta</taxon>
        <taxon>Spermatophyta</taxon>
        <taxon>Magnoliopsida</taxon>
        <taxon>eudicotyledons</taxon>
        <taxon>Gunneridae</taxon>
        <taxon>Pentapetalae</taxon>
        <taxon>rosids</taxon>
        <taxon>fabids</taxon>
        <taxon>Fagales</taxon>
        <taxon>Fagaceae</taxon>
        <taxon>Quercus</taxon>
    </lineage>
</organism>
<sequence length="337" mass="38449">MRILSWNCQGLGNLWTVQSLHKLVREQAPDVCFLMETRLDQSGFEKHCGDVPFRNKLIVKKPNSGGGLALMWKEEVNLDVVETDGFVWHLTGFYGWPKANEKRKSWALLSHLKTLVEGPWCCIGDLNAILHASDKQSDFRVALENCEMKDLGFIGHKFTWTNKRPGSAHTKQRLDRATANEGWTEKFPASRVSHLFSHAFDHIPILLTTMNDRWLRGRGLEAMGGAWTKGGHGSLGLSGLRDQIQSCGADLYAWGSSKTKPEIEEIKRLQKWLELLNASEMTEESRNGFLLLNRNTKFFHSKASQRRRRNFIEGIKNANGDWVEEVDEVAEKCSIYY</sequence>
<dbReference type="AlphaFoldDB" id="A0AAN7J106"/>
<evidence type="ECO:0000313" key="2">
    <source>
        <dbReference type="EMBL" id="KAK4593620.1"/>
    </source>
</evidence>
<accession>A0AAN7J106</accession>
<dbReference type="PANTHER" id="PTHR33710">
    <property type="entry name" value="BNAC02G09200D PROTEIN"/>
    <property type="match status" value="1"/>
</dbReference>
<comment type="caution">
    <text evidence="2">The sequence shown here is derived from an EMBL/GenBank/DDBJ whole genome shotgun (WGS) entry which is preliminary data.</text>
</comment>
<dbReference type="GO" id="GO:0003824">
    <property type="term" value="F:catalytic activity"/>
    <property type="evidence" value="ECO:0007669"/>
    <property type="project" value="InterPro"/>
</dbReference>
<evidence type="ECO:0000313" key="3">
    <source>
        <dbReference type="Proteomes" id="UP001324115"/>
    </source>
</evidence>
<dbReference type="Proteomes" id="UP001324115">
    <property type="component" value="Unassembled WGS sequence"/>
</dbReference>
<dbReference type="Gene3D" id="3.60.10.10">
    <property type="entry name" value="Endonuclease/exonuclease/phosphatase"/>
    <property type="match status" value="1"/>
</dbReference>
<proteinExistence type="predicted"/>
<dbReference type="SUPFAM" id="SSF56219">
    <property type="entry name" value="DNase I-like"/>
    <property type="match status" value="1"/>
</dbReference>